<dbReference type="Gene3D" id="3.40.1160.10">
    <property type="entry name" value="Acetylglutamate kinase-like"/>
    <property type="match status" value="1"/>
</dbReference>
<sequence>MRHRSHCCPLEIDQQSLGQQPVNSAWKPSQTTPPGNNLKNAYLDWPFHAAKPLSTTTPSSIFKQHDLMAKASQTKEGQELSMRWMTNSSTSQIDSDRETIIKLLYSIASKHEVRRYLRIFSNANTFAVLKFDGVILSEDLKSLSLSLSFLNKVGLYLVVCHGMGAQLNKLPIYYAIWIDLKIIFD</sequence>
<keyword evidence="3" id="KW-1185">Reference proteome</keyword>
<evidence type="ECO:0000256" key="1">
    <source>
        <dbReference type="ARBA" id="ARBA00022679"/>
    </source>
</evidence>
<dbReference type="PANTHER" id="PTHR23342:SF0">
    <property type="entry name" value="N-ACETYLGLUTAMATE SYNTHASE, MITOCHONDRIAL"/>
    <property type="match status" value="1"/>
</dbReference>
<evidence type="ECO:0000313" key="3">
    <source>
        <dbReference type="Proteomes" id="UP001164743"/>
    </source>
</evidence>
<organism evidence="2 3">
    <name type="scientific">Puccinia triticina</name>
    <dbReference type="NCBI Taxonomy" id="208348"/>
    <lineage>
        <taxon>Eukaryota</taxon>
        <taxon>Fungi</taxon>
        <taxon>Dikarya</taxon>
        <taxon>Basidiomycota</taxon>
        <taxon>Pucciniomycotina</taxon>
        <taxon>Pucciniomycetes</taxon>
        <taxon>Pucciniales</taxon>
        <taxon>Pucciniaceae</taxon>
        <taxon>Puccinia</taxon>
    </lineage>
</organism>
<name>A0ABY7C9S0_9BASI</name>
<dbReference type="Proteomes" id="UP001164743">
    <property type="component" value="Chromosome 2A"/>
</dbReference>
<protein>
    <recommendedName>
        <fullName evidence="4">DUF676 domain-containing protein</fullName>
    </recommendedName>
</protein>
<dbReference type="PANTHER" id="PTHR23342">
    <property type="entry name" value="N-ACETYLGLUTAMATE SYNTHASE"/>
    <property type="match status" value="1"/>
</dbReference>
<proteinExistence type="predicted"/>
<reference evidence="2" key="1">
    <citation type="submission" date="2022-10" db="EMBL/GenBank/DDBJ databases">
        <title>Puccinia triticina Genome sequencing and assembly.</title>
        <authorList>
            <person name="Li C."/>
        </authorList>
    </citation>
    <scope>NUCLEOTIDE SEQUENCE</scope>
    <source>
        <strain evidence="2">Pt15</strain>
    </source>
</reference>
<dbReference type="RefSeq" id="XP_053017454.1">
    <property type="nucleotide sequence ID" value="XM_053166210.1"/>
</dbReference>
<dbReference type="EMBL" id="CP110422">
    <property type="protein sequence ID" value="WAQ81899.1"/>
    <property type="molecule type" value="Genomic_DNA"/>
</dbReference>
<dbReference type="InterPro" id="IPR036393">
    <property type="entry name" value="AceGlu_kinase-like_sf"/>
</dbReference>
<accession>A0ABY7C9S0</accession>
<dbReference type="GeneID" id="77807105"/>
<evidence type="ECO:0008006" key="4">
    <source>
        <dbReference type="Google" id="ProtNLM"/>
    </source>
</evidence>
<evidence type="ECO:0000313" key="2">
    <source>
        <dbReference type="EMBL" id="WAQ81899.1"/>
    </source>
</evidence>
<keyword evidence="1" id="KW-0808">Transferase</keyword>
<gene>
    <name evidence="2" type="ORF">PtA15_2A212</name>
</gene>